<accession>A0A564SR00</accession>
<dbReference type="Proteomes" id="UP000380217">
    <property type="component" value="Unassembled WGS sequence"/>
</dbReference>
<dbReference type="AlphaFoldDB" id="A0A564SR00"/>
<organism evidence="1 2">
    <name type="scientific">Streptococcus vestibularis</name>
    <dbReference type="NCBI Taxonomy" id="1343"/>
    <lineage>
        <taxon>Bacteria</taxon>
        <taxon>Bacillati</taxon>
        <taxon>Bacillota</taxon>
        <taxon>Bacilli</taxon>
        <taxon>Lactobacillales</taxon>
        <taxon>Streptococcaceae</taxon>
        <taxon>Streptococcus</taxon>
    </lineage>
</organism>
<proteinExistence type="predicted"/>
<protein>
    <recommendedName>
        <fullName evidence="3">Bacteriocin</fullName>
    </recommendedName>
</protein>
<evidence type="ECO:0008006" key="3">
    <source>
        <dbReference type="Google" id="ProtNLM"/>
    </source>
</evidence>
<gene>
    <name evidence="1" type="ORF">SSSS39_00969</name>
</gene>
<sequence>MRTLRDLQLTITINRKNNIRRKYIKTLELTQQVLTHQELSVVVGGGCSWNNAAKAALGTNITGLITNCSGGALLGLAGGAVSYGALCWV</sequence>
<dbReference type="EMBL" id="CABHNJ010000018">
    <property type="protein sequence ID" value="VUW97565.1"/>
    <property type="molecule type" value="Genomic_DNA"/>
</dbReference>
<name>A0A564SR00_STRVE</name>
<evidence type="ECO:0000313" key="2">
    <source>
        <dbReference type="Proteomes" id="UP000380217"/>
    </source>
</evidence>
<evidence type="ECO:0000313" key="1">
    <source>
        <dbReference type="EMBL" id="VUW97565.1"/>
    </source>
</evidence>
<reference evidence="1 2" key="1">
    <citation type="submission" date="2019-07" db="EMBL/GenBank/DDBJ databases">
        <authorList>
            <person name="Hibberd C M."/>
            <person name="Gehrig L. J."/>
            <person name="Chang H.-W."/>
            <person name="Venkatesh S."/>
        </authorList>
    </citation>
    <scope>NUCLEOTIDE SEQUENCE [LARGE SCALE GENOMIC DNA]</scope>
    <source>
        <strain evidence="1">Streptococcus_salivarius_SS_Bg39</strain>
    </source>
</reference>